<keyword evidence="1" id="KW-0479">Metal-binding</keyword>
<keyword evidence="1" id="KW-0863">Zinc-finger</keyword>
<feature type="domain" description="C2H2-type" evidence="2">
    <location>
        <begin position="50"/>
        <end position="84"/>
    </location>
</feature>
<dbReference type="GO" id="GO:0008270">
    <property type="term" value="F:zinc ion binding"/>
    <property type="evidence" value="ECO:0007669"/>
    <property type="project" value="UniProtKB-KW"/>
</dbReference>
<proteinExistence type="predicted"/>
<evidence type="ECO:0000313" key="3">
    <source>
        <dbReference type="EMBL" id="CAC5379889.1"/>
    </source>
</evidence>
<name>A0A6J8BBB2_MYTCO</name>
<dbReference type="InterPro" id="IPR013087">
    <property type="entry name" value="Znf_C2H2_type"/>
</dbReference>
<keyword evidence="1" id="KW-0862">Zinc</keyword>
<evidence type="ECO:0000259" key="2">
    <source>
        <dbReference type="PROSITE" id="PS50157"/>
    </source>
</evidence>
<gene>
    <name evidence="3" type="ORF">MCOR_15894</name>
</gene>
<dbReference type="EMBL" id="CACVKT020002750">
    <property type="protein sequence ID" value="CAC5379889.1"/>
    <property type="molecule type" value="Genomic_DNA"/>
</dbReference>
<dbReference type="OrthoDB" id="6130713at2759"/>
<dbReference type="Proteomes" id="UP000507470">
    <property type="component" value="Unassembled WGS sequence"/>
</dbReference>
<dbReference type="AlphaFoldDB" id="A0A6J8BBB2"/>
<dbReference type="PROSITE" id="PS00028">
    <property type="entry name" value="ZINC_FINGER_C2H2_1"/>
    <property type="match status" value="1"/>
</dbReference>
<organism evidence="3 4">
    <name type="scientific">Mytilus coruscus</name>
    <name type="common">Sea mussel</name>
    <dbReference type="NCBI Taxonomy" id="42192"/>
    <lineage>
        <taxon>Eukaryota</taxon>
        <taxon>Metazoa</taxon>
        <taxon>Spiralia</taxon>
        <taxon>Lophotrochozoa</taxon>
        <taxon>Mollusca</taxon>
        <taxon>Bivalvia</taxon>
        <taxon>Autobranchia</taxon>
        <taxon>Pteriomorphia</taxon>
        <taxon>Mytilida</taxon>
        <taxon>Mytiloidea</taxon>
        <taxon>Mytilidae</taxon>
        <taxon>Mytilinae</taxon>
        <taxon>Mytilus</taxon>
    </lineage>
</organism>
<keyword evidence="4" id="KW-1185">Reference proteome</keyword>
<reference evidence="3 4" key="1">
    <citation type="submission" date="2020-06" db="EMBL/GenBank/DDBJ databases">
        <authorList>
            <person name="Li R."/>
            <person name="Bekaert M."/>
        </authorList>
    </citation>
    <scope>NUCLEOTIDE SEQUENCE [LARGE SCALE GENOMIC DNA]</scope>
    <source>
        <strain evidence="4">wild</strain>
    </source>
</reference>
<sequence>MLRFKEKRVLQKTSNTEIKIIEEPCEHGEETFNLRPTKLKLNNSVEHGDLSCTIPGCVKSFRKPSTLEQHLAIGQHIYHENDKMTDVAMEVWAEKCTHGTNINYNEQQDEDNIAIGADFMDMSSNLKSGWALKSERKFVRERTGKKANPLTVANKIRNEKNDAGGRLFAPDDWVTAQQVRGVFAPDDWVTAQQVRGVFAPDDWVTAQQVRGVFAPDDWVTAQQVRGVFAPDDWVTAQQVRGVFAPDDWVTAQQQGVFAPDDWVTAQQVRGVFALDDLVTAQQVRGVFAPDDWVTAQQVRGVFVRDDWVTAQQVRGVFAPDDWVTAQQVRGVLASLQLKLQKQNPERPGLELNLKTEVDDDLNEVLTELDAIETLNIVDSVTEQIS</sequence>
<protein>
    <recommendedName>
        <fullName evidence="2">C2H2-type domain-containing protein</fullName>
    </recommendedName>
</protein>
<evidence type="ECO:0000313" key="4">
    <source>
        <dbReference type="Proteomes" id="UP000507470"/>
    </source>
</evidence>
<accession>A0A6J8BBB2</accession>
<evidence type="ECO:0000256" key="1">
    <source>
        <dbReference type="PROSITE-ProRule" id="PRU00042"/>
    </source>
</evidence>
<dbReference type="PROSITE" id="PS50157">
    <property type="entry name" value="ZINC_FINGER_C2H2_2"/>
    <property type="match status" value="1"/>
</dbReference>